<comment type="caution">
    <text evidence="2">The sequence shown here is derived from an EMBL/GenBank/DDBJ whole genome shotgun (WGS) entry which is preliminary data.</text>
</comment>
<feature type="transmembrane region" description="Helical" evidence="1">
    <location>
        <begin position="75"/>
        <end position="97"/>
    </location>
</feature>
<dbReference type="PATRIC" id="fig|476652.3.peg.4643"/>
<evidence type="ECO:0000313" key="2">
    <source>
        <dbReference type="EMBL" id="KLU63710.1"/>
    </source>
</evidence>
<feature type="transmembrane region" description="Helical" evidence="1">
    <location>
        <begin position="225"/>
        <end position="247"/>
    </location>
</feature>
<gene>
    <name evidence="2" type="ORF">DEAC_c43710</name>
</gene>
<feature type="transmembrane region" description="Helical" evidence="1">
    <location>
        <begin position="164"/>
        <end position="189"/>
    </location>
</feature>
<dbReference type="Proteomes" id="UP000036356">
    <property type="component" value="Unassembled WGS sequence"/>
</dbReference>
<reference evidence="2 3" key="1">
    <citation type="submission" date="2015-06" db="EMBL/GenBank/DDBJ databases">
        <title>Draft genome of the moderately acidophilic sulfate reducer Candidatus Desulfosporosinus acididurans strain M1.</title>
        <authorList>
            <person name="Poehlein A."/>
            <person name="Petzsch P."/>
            <person name="Johnson B.D."/>
            <person name="Schloemann M."/>
            <person name="Daniel R."/>
            <person name="Muehling M."/>
        </authorList>
    </citation>
    <scope>NUCLEOTIDE SEQUENCE [LARGE SCALE GENOMIC DNA]</scope>
    <source>
        <strain evidence="2 3">M1</strain>
    </source>
</reference>
<protein>
    <recommendedName>
        <fullName evidence="4">Yip1 domain protein</fullName>
    </recommendedName>
</protein>
<sequence length="281" mass="30468">MPFCTKCGAKIAEGEVHQCPVQSAVSQIRTAEAQTSASYTPTISTPTWGSINLQQIITLIKNPFSSIEMTTEKGFSYGVLGLIMSALGMLFWFAAVYNNITSGIINLANLGKAFGLPDGSNVQSLLQLSYIKDFFVVVLMVVVYFASIYLFSNGMGTRKKDMKNAVAILGSTQWTATAGFIVSALISYVSIPTSIGALLIVLITNATIVFMIASEFFGIPTTKKVGVSVLIIAVNIIISGLILQYFIKTELVSMINTVFKANYFSFNDIYSAIMQNIFRGL</sequence>
<dbReference type="AlphaFoldDB" id="A0A0J1FJU2"/>
<dbReference type="EMBL" id="LDZY01000030">
    <property type="protein sequence ID" value="KLU63710.1"/>
    <property type="molecule type" value="Genomic_DNA"/>
</dbReference>
<keyword evidence="1" id="KW-1133">Transmembrane helix</keyword>
<proteinExistence type="predicted"/>
<keyword evidence="1" id="KW-0472">Membrane</keyword>
<evidence type="ECO:0000256" key="1">
    <source>
        <dbReference type="SAM" id="Phobius"/>
    </source>
</evidence>
<keyword evidence="1" id="KW-0812">Transmembrane</keyword>
<name>A0A0J1FJU2_9FIRM</name>
<keyword evidence="3" id="KW-1185">Reference proteome</keyword>
<evidence type="ECO:0008006" key="4">
    <source>
        <dbReference type="Google" id="ProtNLM"/>
    </source>
</evidence>
<feature type="transmembrane region" description="Helical" evidence="1">
    <location>
        <begin position="195"/>
        <end position="213"/>
    </location>
</feature>
<feature type="transmembrane region" description="Helical" evidence="1">
    <location>
        <begin position="134"/>
        <end position="152"/>
    </location>
</feature>
<dbReference type="RefSeq" id="WP_047812121.1">
    <property type="nucleotide sequence ID" value="NZ_LDZY01000030.1"/>
</dbReference>
<evidence type="ECO:0000313" key="3">
    <source>
        <dbReference type="Proteomes" id="UP000036356"/>
    </source>
</evidence>
<accession>A0A0J1FJU2</accession>
<organism evidence="2 3">
    <name type="scientific">Desulfosporosinus acididurans</name>
    <dbReference type="NCBI Taxonomy" id="476652"/>
    <lineage>
        <taxon>Bacteria</taxon>
        <taxon>Bacillati</taxon>
        <taxon>Bacillota</taxon>
        <taxon>Clostridia</taxon>
        <taxon>Eubacteriales</taxon>
        <taxon>Desulfitobacteriaceae</taxon>
        <taxon>Desulfosporosinus</taxon>
    </lineage>
</organism>